<keyword evidence="3" id="KW-0472">Membrane</keyword>
<dbReference type="InterPro" id="IPR047141">
    <property type="entry name" value="Stealth"/>
</dbReference>
<proteinExistence type="predicted"/>
<evidence type="ECO:0000259" key="4">
    <source>
        <dbReference type="PROSITE" id="PS50222"/>
    </source>
</evidence>
<feature type="transmembrane region" description="Helical" evidence="3">
    <location>
        <begin position="103"/>
        <end position="122"/>
    </location>
</feature>
<evidence type="ECO:0000256" key="3">
    <source>
        <dbReference type="SAM" id="Phobius"/>
    </source>
</evidence>
<dbReference type="GO" id="GO:0005509">
    <property type="term" value="F:calcium ion binding"/>
    <property type="evidence" value="ECO:0007669"/>
    <property type="project" value="InterPro"/>
</dbReference>
<sequence length="887" mass="99323">MASRGMVPPTPTTPSMYHSDKQECEDGDDDASESTPFARDVESVPPPYSDDPNATPWWQRARRPSLWRRRHDSGFGLGRGSLRDFSLRRASSSTLRVGASRPVTLLLGLLVLLCGAIFLMLLEQRHLNADGDTGGRTIFFWPTGSDSSKSTAAKGSLGASGQPVMQLARRPQTMQMHEPFLAEDAKYLDAWVARGEILPGLDLSQQNTIDGLWFWVNGSDPRHHAARNFYALDPYRANVAEPRSSDAQGHALARRDDTLKLQNSENRFREHDELRYSMRSAKNALGDSLRTSHLITTDFWASGKPEMNALADATAANVAPSVEPVRATSGAQVAFVPGSGRSDVLEIEAGLMRYGQLPQWLDVDAPGVMVGQASRQQDVEEGAAPPKIKVHHDWQVTADLHSVDPITQSRPEPLSEAETLAHKLRVLPTFNSLAAEASLGLLVPGLGENFFYSNDDHFLGNRDLSVSDFTSPLYGTVMHINRFFVIGPYEHPPIMKGELPSMRYSAYLLAQRFGKRDRHYIIHVQKVHSRPLVDEARMLWGDQFARTVGRRFRGDGQGANSHLLSYNLQIERHREALLWSWFVAKLDVDGDGKYSTDELKGALFDLGYDADETDYKPIWLQDNIPIHTPQRDSMLRKNVNETFDASLFPRPGASTYQFSSQDGYALAGVRFDKVSGHQFPTFHTEPGTKEHDLHQPAAIMNWRVCWPFDKAYDPIALFRHMAFENTACGDFLLTYLVARSGKKGLDVFLPSADTRFPAVATPVQADQTTPHLPLDSRWDDCDFSLSSVARNTGSSLASRRIFATRLIQRYAYTIAGAPLDFQMLKEPKGAKRILDSLKRRQHNLAFIGVNDDVIPGKGEEETWSLFQQWMEEMWPTKTAALDFELPR</sequence>
<dbReference type="GO" id="GO:0046835">
    <property type="term" value="P:carbohydrate phosphorylation"/>
    <property type="evidence" value="ECO:0007669"/>
    <property type="project" value="TreeGrafter"/>
</dbReference>
<dbReference type="PROSITE" id="PS50222">
    <property type="entry name" value="EF_HAND_2"/>
    <property type="match status" value="1"/>
</dbReference>
<dbReference type="PANTHER" id="PTHR24045">
    <property type="match status" value="1"/>
</dbReference>
<dbReference type="InterPro" id="IPR002048">
    <property type="entry name" value="EF_hand_dom"/>
</dbReference>
<evidence type="ECO:0000313" key="6">
    <source>
        <dbReference type="Proteomes" id="UP000245884"/>
    </source>
</evidence>
<keyword evidence="3" id="KW-1133">Transmembrane helix</keyword>
<dbReference type="GO" id="GO:0005794">
    <property type="term" value="C:Golgi apparatus"/>
    <property type="evidence" value="ECO:0007669"/>
    <property type="project" value="TreeGrafter"/>
</dbReference>
<evidence type="ECO:0000256" key="2">
    <source>
        <dbReference type="SAM" id="MobiDB-lite"/>
    </source>
</evidence>
<dbReference type="RefSeq" id="XP_025360457.1">
    <property type="nucleotide sequence ID" value="XM_025504796.1"/>
</dbReference>
<dbReference type="OrthoDB" id="263283at2759"/>
<protein>
    <recommendedName>
        <fullName evidence="4">EF-hand domain-containing protein</fullName>
    </recommendedName>
</protein>
<name>A0A316URT8_9BASI</name>
<reference evidence="5 6" key="1">
    <citation type="journal article" date="2018" name="Mol. Biol. Evol.">
        <title>Broad Genomic Sampling Reveals a Smut Pathogenic Ancestry of the Fungal Clade Ustilaginomycotina.</title>
        <authorList>
            <person name="Kijpornyongpan T."/>
            <person name="Mondo S.J."/>
            <person name="Barry K."/>
            <person name="Sandor L."/>
            <person name="Lee J."/>
            <person name="Lipzen A."/>
            <person name="Pangilinan J."/>
            <person name="LaButti K."/>
            <person name="Hainaut M."/>
            <person name="Henrissat B."/>
            <person name="Grigoriev I.V."/>
            <person name="Spatafora J.W."/>
            <person name="Aime M.C."/>
        </authorList>
    </citation>
    <scope>NUCLEOTIDE SEQUENCE [LARGE SCALE GENOMIC DNA]</scope>
    <source>
        <strain evidence="5 6">MCA 5214</strain>
    </source>
</reference>
<feature type="domain" description="EF-hand" evidence="4">
    <location>
        <begin position="574"/>
        <end position="609"/>
    </location>
</feature>
<keyword evidence="3" id="KW-0812">Transmembrane</keyword>
<organism evidence="5 6">
    <name type="scientific">Jaminaea rosea</name>
    <dbReference type="NCBI Taxonomy" id="1569628"/>
    <lineage>
        <taxon>Eukaryota</taxon>
        <taxon>Fungi</taxon>
        <taxon>Dikarya</taxon>
        <taxon>Basidiomycota</taxon>
        <taxon>Ustilaginomycotina</taxon>
        <taxon>Exobasidiomycetes</taxon>
        <taxon>Microstromatales</taxon>
        <taxon>Microstromatales incertae sedis</taxon>
        <taxon>Jaminaea</taxon>
    </lineage>
</organism>
<evidence type="ECO:0000313" key="5">
    <source>
        <dbReference type="EMBL" id="PWN25845.1"/>
    </source>
</evidence>
<dbReference type="AlphaFoldDB" id="A0A316URT8"/>
<feature type="region of interest" description="Disordered" evidence="2">
    <location>
        <begin position="1"/>
        <end position="56"/>
    </location>
</feature>
<dbReference type="PANTHER" id="PTHR24045:SF0">
    <property type="entry name" value="N-ACETYLGLUCOSAMINE-1-PHOSPHOTRANSFERASE SUBUNITS ALPHA_BETA"/>
    <property type="match status" value="1"/>
</dbReference>
<keyword evidence="6" id="KW-1185">Reference proteome</keyword>
<dbReference type="GO" id="GO:0003976">
    <property type="term" value="F:UDP-N-acetylglucosamine-lysosomal-enzyme N-acetylglucosaminephosphotransferase activity"/>
    <property type="evidence" value="ECO:0007669"/>
    <property type="project" value="TreeGrafter"/>
</dbReference>
<dbReference type="EMBL" id="KZ819674">
    <property type="protein sequence ID" value="PWN25845.1"/>
    <property type="molecule type" value="Genomic_DNA"/>
</dbReference>
<evidence type="ECO:0000256" key="1">
    <source>
        <dbReference type="ARBA" id="ARBA00022679"/>
    </source>
</evidence>
<dbReference type="Proteomes" id="UP000245884">
    <property type="component" value="Unassembled WGS sequence"/>
</dbReference>
<dbReference type="STRING" id="1569628.A0A316URT8"/>
<accession>A0A316URT8</accession>
<gene>
    <name evidence="5" type="ORF">BDZ90DRAFT_228196</name>
</gene>
<dbReference type="GeneID" id="37026619"/>
<keyword evidence="1" id="KW-0808">Transferase</keyword>